<accession>A0ABW5Y8K8</accession>
<gene>
    <name evidence="1" type="ORF">ACFS5N_01375</name>
</gene>
<organism evidence="1 2">
    <name type="scientific">Mucilaginibacter ximonensis</name>
    <dbReference type="NCBI Taxonomy" id="538021"/>
    <lineage>
        <taxon>Bacteria</taxon>
        <taxon>Pseudomonadati</taxon>
        <taxon>Bacteroidota</taxon>
        <taxon>Sphingobacteriia</taxon>
        <taxon>Sphingobacteriales</taxon>
        <taxon>Sphingobacteriaceae</taxon>
        <taxon>Mucilaginibacter</taxon>
    </lineage>
</organism>
<dbReference type="RefSeq" id="WP_377181438.1">
    <property type="nucleotide sequence ID" value="NZ_JBHUPD010000001.1"/>
</dbReference>
<sequence length="45" mass="4938">MEILIEAEIITKDKISGLMTEVIEILKVTSSARKTITDKTSSGKD</sequence>
<comment type="caution">
    <text evidence="1">The sequence shown here is derived from an EMBL/GenBank/DDBJ whole genome shotgun (WGS) entry which is preliminary data.</text>
</comment>
<protein>
    <submittedName>
        <fullName evidence="1">Uncharacterized protein</fullName>
    </submittedName>
</protein>
<dbReference type="EMBL" id="JBHUPD010000001">
    <property type="protein sequence ID" value="MFD2871096.1"/>
    <property type="molecule type" value="Genomic_DNA"/>
</dbReference>
<proteinExistence type="predicted"/>
<evidence type="ECO:0000313" key="2">
    <source>
        <dbReference type="Proteomes" id="UP001597557"/>
    </source>
</evidence>
<name>A0ABW5Y8K8_9SPHI</name>
<keyword evidence="2" id="KW-1185">Reference proteome</keyword>
<dbReference type="Proteomes" id="UP001597557">
    <property type="component" value="Unassembled WGS sequence"/>
</dbReference>
<reference evidence="2" key="1">
    <citation type="journal article" date="2019" name="Int. J. Syst. Evol. Microbiol.">
        <title>The Global Catalogue of Microorganisms (GCM) 10K type strain sequencing project: providing services to taxonomists for standard genome sequencing and annotation.</title>
        <authorList>
            <consortium name="The Broad Institute Genomics Platform"/>
            <consortium name="The Broad Institute Genome Sequencing Center for Infectious Disease"/>
            <person name="Wu L."/>
            <person name="Ma J."/>
        </authorList>
    </citation>
    <scope>NUCLEOTIDE SEQUENCE [LARGE SCALE GENOMIC DNA]</scope>
    <source>
        <strain evidence="2">KCTC 22437</strain>
    </source>
</reference>
<evidence type="ECO:0000313" key="1">
    <source>
        <dbReference type="EMBL" id="MFD2871096.1"/>
    </source>
</evidence>